<feature type="signal peptide" evidence="2">
    <location>
        <begin position="1"/>
        <end position="33"/>
    </location>
</feature>
<sequence length="85" mass="8851">MALKSPAFRRKFPLLVTGGLLALQPLATSYVVAAEQFDCQVSASGGWDCKPKTPANNLPPRPVHEGAAVSTGTEAASEGETADRP</sequence>
<proteinExistence type="predicted"/>
<feature type="chain" id="PRO_5013059562" evidence="2">
    <location>
        <begin position="34"/>
        <end position="85"/>
    </location>
</feature>
<reference evidence="3 4" key="1">
    <citation type="submission" date="2017-09" db="EMBL/GenBank/DDBJ databases">
        <authorList>
            <person name="Ehlers B."/>
            <person name="Leendertz F.H."/>
        </authorList>
    </citation>
    <scope>NUCLEOTIDE SEQUENCE [LARGE SCALE GENOMIC DNA]</scope>
    <source>
        <strain evidence="3 4">DJ-1</strain>
    </source>
</reference>
<feature type="region of interest" description="Disordered" evidence="1">
    <location>
        <begin position="51"/>
        <end position="85"/>
    </location>
</feature>
<gene>
    <name evidence="3" type="ORF">CMV24_26410</name>
</gene>
<organism evidence="3 4">
    <name type="scientific">Pseudomonas plecoglossicida</name>
    <dbReference type="NCBI Taxonomy" id="70775"/>
    <lineage>
        <taxon>Bacteria</taxon>
        <taxon>Pseudomonadati</taxon>
        <taxon>Pseudomonadota</taxon>
        <taxon>Gammaproteobacteria</taxon>
        <taxon>Pseudomonadales</taxon>
        <taxon>Pseudomonadaceae</taxon>
        <taxon>Pseudomonas</taxon>
    </lineage>
</organism>
<evidence type="ECO:0000256" key="1">
    <source>
        <dbReference type="SAM" id="MobiDB-lite"/>
    </source>
</evidence>
<accession>A0A2A3LXJ5</accession>
<evidence type="ECO:0000313" key="4">
    <source>
        <dbReference type="Proteomes" id="UP000218102"/>
    </source>
</evidence>
<evidence type="ECO:0000313" key="3">
    <source>
        <dbReference type="EMBL" id="PBJ92607.1"/>
    </source>
</evidence>
<comment type="caution">
    <text evidence="3">The sequence shown here is derived from an EMBL/GenBank/DDBJ whole genome shotgun (WGS) entry which is preliminary data.</text>
</comment>
<dbReference type="RefSeq" id="WP_143133157.1">
    <property type="nucleotide sequence ID" value="NZ_NTME01000045.1"/>
</dbReference>
<name>A0A2A3LXJ5_PSEDL</name>
<dbReference type="EMBL" id="NTME01000045">
    <property type="protein sequence ID" value="PBJ92607.1"/>
    <property type="molecule type" value="Genomic_DNA"/>
</dbReference>
<feature type="non-terminal residue" evidence="3">
    <location>
        <position position="85"/>
    </location>
</feature>
<dbReference type="AlphaFoldDB" id="A0A2A3LXJ5"/>
<protein>
    <submittedName>
        <fullName evidence="3">Uncharacterized protein</fullName>
    </submittedName>
</protein>
<keyword evidence="2" id="KW-0732">Signal</keyword>
<dbReference type="Proteomes" id="UP000218102">
    <property type="component" value="Unassembled WGS sequence"/>
</dbReference>
<evidence type="ECO:0000256" key="2">
    <source>
        <dbReference type="SAM" id="SignalP"/>
    </source>
</evidence>